<gene>
    <name evidence="3" type="ORF">L198_05359</name>
</gene>
<sequence length="149" mass="15915">MFTQVLTALFAASAVLSAPVEFGKRSSNETMTGGRATYYTVTGTGSACELTVTDEDFIVALNKPQYTSVDNHYCGEYVTITNTDNGNTETAYVADECPECKWGSLDMSPALFSALADGDFDLGVFPISWVWGSDNSTTYNSTSNSTSSA</sequence>
<feature type="signal peptide" evidence="2">
    <location>
        <begin position="1"/>
        <end position="17"/>
    </location>
</feature>
<dbReference type="Gene3D" id="2.40.40.10">
    <property type="entry name" value="RlpA-like domain"/>
    <property type="match status" value="1"/>
</dbReference>
<dbReference type="Proteomes" id="UP000094819">
    <property type="component" value="Unassembled WGS sequence"/>
</dbReference>
<reference evidence="3 4" key="1">
    <citation type="submission" date="2016-06" db="EMBL/GenBank/DDBJ databases">
        <title>Evolution of pathogenesis and genome organization in the Tremellales.</title>
        <authorList>
            <person name="Cuomo C."/>
            <person name="Litvintseva A."/>
            <person name="Heitman J."/>
            <person name="Chen Y."/>
            <person name="Sun S."/>
            <person name="Springer D."/>
            <person name="Dromer F."/>
            <person name="Young S."/>
            <person name="Zeng Q."/>
            <person name="Chapman S."/>
            <person name="Gujja S."/>
            <person name="Saif S."/>
            <person name="Birren B."/>
        </authorList>
    </citation>
    <scope>NUCLEOTIDE SEQUENCE [LARGE SCALE GENOMIC DNA]</scope>
    <source>
        <strain evidence="3 4">CBS 7118</strain>
    </source>
</reference>
<dbReference type="InterPro" id="IPR051477">
    <property type="entry name" value="Expansin_CellWall"/>
</dbReference>
<evidence type="ECO:0000313" key="4">
    <source>
        <dbReference type="Proteomes" id="UP000094819"/>
    </source>
</evidence>
<evidence type="ECO:0008006" key="5">
    <source>
        <dbReference type="Google" id="ProtNLM"/>
    </source>
</evidence>
<evidence type="ECO:0000256" key="1">
    <source>
        <dbReference type="ARBA" id="ARBA00022729"/>
    </source>
</evidence>
<keyword evidence="4" id="KW-1185">Reference proteome</keyword>
<accession>A0A1E3IY17</accession>
<comment type="caution">
    <text evidence="3">The sequence shown here is derived from an EMBL/GenBank/DDBJ whole genome shotgun (WGS) entry which is preliminary data.</text>
</comment>
<dbReference type="GeneID" id="30194572"/>
<protein>
    <recommendedName>
        <fullName evidence="5">Barwin domain-containing protein</fullName>
    </recommendedName>
</protein>
<dbReference type="CDD" id="cd22191">
    <property type="entry name" value="DPBB_RlpA_EXP_N-like"/>
    <property type="match status" value="1"/>
</dbReference>
<dbReference type="PANTHER" id="PTHR31836">
    <property type="match status" value="1"/>
</dbReference>
<feature type="chain" id="PRO_5009130013" description="Barwin domain-containing protein" evidence="2">
    <location>
        <begin position="18"/>
        <end position="149"/>
    </location>
</feature>
<dbReference type="PANTHER" id="PTHR31836:SF25">
    <property type="entry name" value="RLPA-LIKE PROTEIN DOUBLE-PSI BETA-BARREL DOMAIN-CONTAINING PROTEIN"/>
    <property type="match status" value="1"/>
</dbReference>
<dbReference type="SUPFAM" id="SSF50685">
    <property type="entry name" value="Barwin-like endoglucanases"/>
    <property type="match status" value="1"/>
</dbReference>
<dbReference type="EMBL" id="AWGH01000016">
    <property type="protein sequence ID" value="ODN93494.1"/>
    <property type="molecule type" value="Genomic_DNA"/>
</dbReference>
<dbReference type="RefSeq" id="XP_019030599.1">
    <property type="nucleotide sequence ID" value="XM_019177446.1"/>
</dbReference>
<dbReference type="InterPro" id="IPR036908">
    <property type="entry name" value="RlpA-like_sf"/>
</dbReference>
<evidence type="ECO:0000313" key="3">
    <source>
        <dbReference type="EMBL" id="ODN93494.1"/>
    </source>
</evidence>
<name>A0A1E3IY17_9TREE</name>
<dbReference type="OrthoDB" id="623670at2759"/>
<evidence type="ECO:0000256" key="2">
    <source>
        <dbReference type="SAM" id="SignalP"/>
    </source>
</evidence>
<keyword evidence="1 2" id="KW-0732">Signal</keyword>
<organism evidence="3 4">
    <name type="scientific">Cryptococcus wingfieldii CBS 7118</name>
    <dbReference type="NCBI Taxonomy" id="1295528"/>
    <lineage>
        <taxon>Eukaryota</taxon>
        <taxon>Fungi</taxon>
        <taxon>Dikarya</taxon>
        <taxon>Basidiomycota</taxon>
        <taxon>Agaricomycotina</taxon>
        <taxon>Tremellomycetes</taxon>
        <taxon>Tremellales</taxon>
        <taxon>Cryptococcaceae</taxon>
        <taxon>Cryptococcus</taxon>
    </lineage>
</organism>
<dbReference type="AlphaFoldDB" id="A0A1E3IY17"/>
<proteinExistence type="predicted"/>